<dbReference type="EMBL" id="JBHMFC010000022">
    <property type="protein sequence ID" value="MFB9056600.1"/>
    <property type="molecule type" value="Genomic_DNA"/>
</dbReference>
<name>A0ABV5FAY7_9FLAO</name>
<protein>
    <submittedName>
        <fullName evidence="1">Uncharacterized protein</fullName>
    </submittedName>
</protein>
<dbReference type="PROSITE" id="PS51257">
    <property type="entry name" value="PROKAR_LIPOPROTEIN"/>
    <property type="match status" value="1"/>
</dbReference>
<reference evidence="1 2" key="1">
    <citation type="submission" date="2024-09" db="EMBL/GenBank/DDBJ databases">
        <authorList>
            <person name="Sun Q."/>
            <person name="Mori K."/>
        </authorList>
    </citation>
    <scope>NUCLEOTIDE SEQUENCE [LARGE SCALE GENOMIC DNA]</scope>
    <source>
        <strain evidence="1 2">CECT 8622</strain>
    </source>
</reference>
<accession>A0ABV5FAY7</accession>
<gene>
    <name evidence="1" type="ORF">ACFFU9_07550</name>
</gene>
<proteinExistence type="predicted"/>
<sequence>MKTVIHIIILTFITASCQPQELNVNIKNVEINIPGSPGPWLKYNDNFYCYFKTDNDKFSSGSNHQFYILDKDGKIKSQIDVPKKLQTFYYDLYIKNDTIFTTEYYDHNSFYLDQTNNTWIETKKGIDLYYDDKDYSVYSLDFGEWGGVTWFKDKQTGKQYEIGATSPVINKLNNHYYLTTGISVLKIKDPTELDESKEPYDYKKAVADLENSYRREGNYSTNGAEVIFEYKDNDYFNPTFSIATSFISNEKLYHLYKDSISTKIGTIENKTLVPFYEFKYIIRPFQWNYDTRNPIQNNNFQSVQFRTDKDSVYGIIEINKNDFKVTQFNNIYKEPVFGENEMNEWVENTFDNYYSNFSSLTLNQIDKVEQEINATDITQKHKISTYRLDGRDVNTPRIYRKIESKELRLLTIYYYSKDEKKIELVKFEWGKNRNKNQSIKDVVASMNNSEMEETLYKQKFDWISDYLKGKLGEPNDLQTDKNSTEQKWKKNNKIIVLEYSKRDVELTIYSESQLSESLSFKEA</sequence>
<comment type="caution">
    <text evidence="1">The sequence shown here is derived from an EMBL/GenBank/DDBJ whole genome shotgun (WGS) entry which is preliminary data.</text>
</comment>
<dbReference type="RefSeq" id="WP_379860789.1">
    <property type="nucleotide sequence ID" value="NZ_JBHMFC010000022.1"/>
</dbReference>
<keyword evidence="2" id="KW-1185">Reference proteome</keyword>
<organism evidence="1 2">
    <name type="scientific">Mariniflexile ostreae</name>
    <dbReference type="NCBI Taxonomy" id="1520892"/>
    <lineage>
        <taxon>Bacteria</taxon>
        <taxon>Pseudomonadati</taxon>
        <taxon>Bacteroidota</taxon>
        <taxon>Flavobacteriia</taxon>
        <taxon>Flavobacteriales</taxon>
        <taxon>Flavobacteriaceae</taxon>
        <taxon>Mariniflexile</taxon>
    </lineage>
</organism>
<evidence type="ECO:0000313" key="1">
    <source>
        <dbReference type="EMBL" id="MFB9056600.1"/>
    </source>
</evidence>
<evidence type="ECO:0000313" key="2">
    <source>
        <dbReference type="Proteomes" id="UP001589585"/>
    </source>
</evidence>
<dbReference type="Proteomes" id="UP001589585">
    <property type="component" value="Unassembled WGS sequence"/>
</dbReference>